<dbReference type="GO" id="GO:0016705">
    <property type="term" value="F:oxidoreductase activity, acting on paired donors, with incorporation or reduction of molecular oxygen"/>
    <property type="evidence" value="ECO:0007669"/>
    <property type="project" value="InterPro"/>
</dbReference>
<sequence>MATVLRTIFVAAPMIVGTAVIFALTITSLHIIRRLFSNASLPGSLPWVGEGKYGNRLGRVKGNLTSALHLTKLLDEGYVKRSDQQSLPSNQYSKNDQTYVLPYFINGPQVVLPPSQIPWLMEQGEDVLSQEHVNRQFLEADYTFFHANMVEGSVHPEIIQHQLTKKMNGFADDIVDEVRACLEDYWGTDTEEWHEVRVYDTLLLVITRMSIRVFMGLPFCRDETFLSICSNFIRKVALAAAAISLFPEFLKPDPEKEALTCENCRIVGPIFTIFDYILYRRCSRFIMPVIQERLNRLRKPDTDKPPLEDPIVHNDYVQWAIDHALARPVVNPVELDPRLIAARFAVLAFAAIQSSVITLTNAIFDLAASPTCAESLASMREEVLREAGTEDEPATAEGQPAWSKTVLSRMTHVDSALRESLRINGFIERGIMKMVVAPEGVTIPDGSHIPCGTKVGVSGYSIHHDEANYTDAMRYDAFRFARGQGGVEGGKKMPQGLINTSEKFMSFSHGSHACPGRFFATNQLKIALGHIALLYDIEPIPERPANKWLFGHIAPPLTETLRVRRRKM</sequence>
<organism evidence="11 12">
    <name type="scientific">Xylaria hypoxylon</name>
    <dbReference type="NCBI Taxonomy" id="37992"/>
    <lineage>
        <taxon>Eukaryota</taxon>
        <taxon>Fungi</taxon>
        <taxon>Dikarya</taxon>
        <taxon>Ascomycota</taxon>
        <taxon>Pezizomycotina</taxon>
        <taxon>Sordariomycetes</taxon>
        <taxon>Xylariomycetidae</taxon>
        <taxon>Xylariales</taxon>
        <taxon>Xylariaceae</taxon>
        <taxon>Xylaria</taxon>
    </lineage>
</organism>
<reference evidence="11 12" key="1">
    <citation type="submission" date="2019-03" db="EMBL/GenBank/DDBJ databases">
        <title>Draft genome sequence of Xylaria hypoxylon DSM 108379, a ubiquitous saprotrophic-parasitic fungi on hardwood.</title>
        <authorList>
            <person name="Buettner E."/>
            <person name="Leonhardt S."/>
            <person name="Gebauer A.M."/>
            <person name="Liers C."/>
            <person name="Hofrichter M."/>
            <person name="Kellner H."/>
        </authorList>
    </citation>
    <scope>NUCLEOTIDE SEQUENCE [LARGE SCALE GENOMIC DNA]</scope>
    <source>
        <strain evidence="11 12">DSM 108379</strain>
    </source>
</reference>
<feature type="transmembrane region" description="Helical" evidence="10">
    <location>
        <begin position="7"/>
        <end position="32"/>
    </location>
</feature>
<dbReference type="EMBL" id="SKBN01000194">
    <property type="protein sequence ID" value="TGJ80940.1"/>
    <property type="molecule type" value="Genomic_DNA"/>
</dbReference>
<keyword evidence="3 8" id="KW-0349">Heme</keyword>
<protein>
    <recommendedName>
        <fullName evidence="13">Cytochrome P450</fullName>
    </recommendedName>
</protein>
<gene>
    <name evidence="11" type="ORF">E0Z10_g7830</name>
</gene>
<evidence type="ECO:0000313" key="12">
    <source>
        <dbReference type="Proteomes" id="UP000297716"/>
    </source>
</evidence>
<proteinExistence type="inferred from homology"/>
<evidence type="ECO:0000256" key="8">
    <source>
        <dbReference type="PIRSR" id="PIRSR602403-1"/>
    </source>
</evidence>
<comment type="cofactor">
    <cofactor evidence="1 8">
        <name>heme</name>
        <dbReference type="ChEBI" id="CHEBI:30413"/>
    </cofactor>
</comment>
<dbReference type="InterPro" id="IPR017972">
    <property type="entry name" value="Cyt_P450_CS"/>
</dbReference>
<dbReference type="Gene3D" id="1.10.630.10">
    <property type="entry name" value="Cytochrome P450"/>
    <property type="match status" value="1"/>
</dbReference>
<keyword evidence="10" id="KW-0812">Transmembrane</keyword>
<feature type="binding site" description="axial binding residue" evidence="8">
    <location>
        <position position="514"/>
    </location>
    <ligand>
        <name>heme</name>
        <dbReference type="ChEBI" id="CHEBI:30413"/>
    </ligand>
    <ligandPart>
        <name>Fe</name>
        <dbReference type="ChEBI" id="CHEBI:18248"/>
    </ligandPart>
</feature>
<evidence type="ECO:0000256" key="4">
    <source>
        <dbReference type="ARBA" id="ARBA00022723"/>
    </source>
</evidence>
<dbReference type="PANTHER" id="PTHR46206">
    <property type="entry name" value="CYTOCHROME P450"/>
    <property type="match status" value="1"/>
</dbReference>
<dbReference type="Pfam" id="PF00067">
    <property type="entry name" value="p450"/>
    <property type="match status" value="1"/>
</dbReference>
<keyword evidence="6 8" id="KW-0408">Iron</keyword>
<evidence type="ECO:0000256" key="5">
    <source>
        <dbReference type="ARBA" id="ARBA00023002"/>
    </source>
</evidence>
<keyword evidence="5 9" id="KW-0560">Oxidoreductase</keyword>
<evidence type="ECO:0000313" key="11">
    <source>
        <dbReference type="EMBL" id="TGJ80940.1"/>
    </source>
</evidence>
<keyword evidence="4 8" id="KW-0479">Metal-binding</keyword>
<keyword evidence="12" id="KW-1185">Reference proteome</keyword>
<evidence type="ECO:0000256" key="1">
    <source>
        <dbReference type="ARBA" id="ARBA00001971"/>
    </source>
</evidence>
<evidence type="ECO:0000256" key="2">
    <source>
        <dbReference type="ARBA" id="ARBA00010617"/>
    </source>
</evidence>
<accession>A0A4Z0YPN1</accession>
<dbReference type="InterPro" id="IPR002403">
    <property type="entry name" value="Cyt_P450_E_grp-IV"/>
</dbReference>
<dbReference type="Proteomes" id="UP000297716">
    <property type="component" value="Unassembled WGS sequence"/>
</dbReference>
<dbReference type="GO" id="GO:0020037">
    <property type="term" value="F:heme binding"/>
    <property type="evidence" value="ECO:0007669"/>
    <property type="project" value="InterPro"/>
</dbReference>
<keyword evidence="10" id="KW-0472">Membrane</keyword>
<dbReference type="CDD" id="cd11041">
    <property type="entry name" value="CYP503A1-like"/>
    <property type="match status" value="1"/>
</dbReference>
<dbReference type="PANTHER" id="PTHR46206:SF1">
    <property type="entry name" value="P450, PUTATIVE (EUROFUNG)-RELATED"/>
    <property type="match status" value="1"/>
</dbReference>
<dbReference type="GO" id="GO:0005506">
    <property type="term" value="F:iron ion binding"/>
    <property type="evidence" value="ECO:0007669"/>
    <property type="project" value="InterPro"/>
</dbReference>
<evidence type="ECO:0008006" key="13">
    <source>
        <dbReference type="Google" id="ProtNLM"/>
    </source>
</evidence>
<evidence type="ECO:0000256" key="9">
    <source>
        <dbReference type="RuleBase" id="RU000461"/>
    </source>
</evidence>
<comment type="caution">
    <text evidence="11">The sequence shown here is derived from an EMBL/GenBank/DDBJ whole genome shotgun (WGS) entry which is preliminary data.</text>
</comment>
<dbReference type="PRINTS" id="PR00465">
    <property type="entry name" value="EP450IV"/>
</dbReference>
<dbReference type="SUPFAM" id="SSF48264">
    <property type="entry name" value="Cytochrome P450"/>
    <property type="match status" value="1"/>
</dbReference>
<evidence type="ECO:0000256" key="6">
    <source>
        <dbReference type="ARBA" id="ARBA00023004"/>
    </source>
</evidence>
<evidence type="ECO:0000256" key="10">
    <source>
        <dbReference type="SAM" id="Phobius"/>
    </source>
</evidence>
<evidence type="ECO:0000256" key="7">
    <source>
        <dbReference type="ARBA" id="ARBA00023033"/>
    </source>
</evidence>
<dbReference type="InterPro" id="IPR001128">
    <property type="entry name" value="Cyt_P450"/>
</dbReference>
<comment type="similarity">
    <text evidence="2 9">Belongs to the cytochrome P450 family.</text>
</comment>
<dbReference type="AlphaFoldDB" id="A0A4Z0YPN1"/>
<dbReference type="OrthoDB" id="1844152at2759"/>
<keyword evidence="7 9" id="KW-0503">Monooxygenase</keyword>
<dbReference type="STRING" id="37992.A0A4Z0YPN1"/>
<keyword evidence="10" id="KW-1133">Transmembrane helix</keyword>
<dbReference type="GO" id="GO:0004497">
    <property type="term" value="F:monooxygenase activity"/>
    <property type="evidence" value="ECO:0007669"/>
    <property type="project" value="UniProtKB-KW"/>
</dbReference>
<dbReference type="PROSITE" id="PS00086">
    <property type="entry name" value="CYTOCHROME_P450"/>
    <property type="match status" value="1"/>
</dbReference>
<name>A0A4Z0YPN1_9PEZI</name>
<evidence type="ECO:0000256" key="3">
    <source>
        <dbReference type="ARBA" id="ARBA00022617"/>
    </source>
</evidence>
<dbReference type="InterPro" id="IPR036396">
    <property type="entry name" value="Cyt_P450_sf"/>
</dbReference>